<dbReference type="PANTHER" id="PTHR28037">
    <property type="entry name" value="ALCOHOL O-ACETYLTRANSFERASE 1-RELATED"/>
    <property type="match status" value="1"/>
</dbReference>
<dbReference type="AlphaFoldDB" id="W3VKD5"/>
<reference evidence="1 2" key="1">
    <citation type="journal article" date="2014" name="Genome Announc.">
        <title>Genome sequence of the basidiomycetous fungus Pseudozyma aphidis DSM70725, an efficient producer of biosurfactant mannosylerythritol lipids.</title>
        <authorList>
            <person name="Lorenz S."/>
            <person name="Guenther M."/>
            <person name="Grumaz C."/>
            <person name="Rupp S."/>
            <person name="Zibek S."/>
            <person name="Sohn K."/>
        </authorList>
    </citation>
    <scope>NUCLEOTIDE SEQUENCE [LARGE SCALE GENOMIC DNA]</scope>
    <source>
        <strain evidence="2">ATCC 32657 / CBS 517.83 / DSM 70725 / JCM 10318 / NBRC 10182 / NRRL Y-7954 / St-0401</strain>
    </source>
</reference>
<proteinExistence type="predicted"/>
<keyword evidence="2" id="KW-1185">Reference proteome</keyword>
<dbReference type="Gene3D" id="3.30.559.10">
    <property type="entry name" value="Chloramphenicol acetyltransferase-like domain"/>
    <property type="match status" value="1"/>
</dbReference>
<accession>W3VKD5</accession>
<dbReference type="OrthoDB" id="3355480at2759"/>
<dbReference type="HOGENOM" id="CLU_460197_0_0_1"/>
<dbReference type="Proteomes" id="UP000019462">
    <property type="component" value="Unassembled WGS sequence"/>
</dbReference>
<organism evidence="1 2">
    <name type="scientific">Moesziomyces aphidis</name>
    <name type="common">Pseudozyma aphidis</name>
    <dbReference type="NCBI Taxonomy" id="84754"/>
    <lineage>
        <taxon>Eukaryota</taxon>
        <taxon>Fungi</taxon>
        <taxon>Dikarya</taxon>
        <taxon>Basidiomycota</taxon>
        <taxon>Ustilaginomycotina</taxon>
        <taxon>Ustilaginomycetes</taxon>
        <taxon>Ustilaginales</taxon>
        <taxon>Ustilaginaceae</taxon>
        <taxon>Moesziomyces</taxon>
    </lineage>
</organism>
<dbReference type="EMBL" id="AWNI01000022">
    <property type="protein sequence ID" value="ETS61242.1"/>
    <property type="molecule type" value="Genomic_DNA"/>
</dbReference>
<dbReference type="PANTHER" id="PTHR28037:SF1">
    <property type="entry name" value="ALCOHOL O-ACETYLTRANSFERASE 1-RELATED"/>
    <property type="match status" value="1"/>
</dbReference>
<comment type="caution">
    <text evidence="1">The sequence shown here is derived from an EMBL/GenBank/DDBJ whole genome shotgun (WGS) entry which is preliminary data.</text>
</comment>
<name>W3VKD5_MOEAP</name>
<dbReference type="InterPro" id="IPR023213">
    <property type="entry name" value="CAT-like_dom_sf"/>
</dbReference>
<sequence>MLAVPTPSTSRFQRSLYDVDRTKPSPFAWTSDGRTRRYVRRMGLIESFFNTMATLHEGRTDIFYRIPLSCPTQAYEHLARRLPLVWAILCRRHPLLGAHVETLTPDGTRIDAQQAAATRHTGEAADDGSISFEPHFVFDAIASASDLLESASKRVAFLPPTWCDDPELRAYARGSNATRSGLVVSWLDRYVWNDKRRFLEQHTPFGLAQLILLPPAATDTATDSVDFDLMLCSAHCISDGLSISDLAGELVRLLASSELPIQLHELEHRTEPSVGVPGLSTARYAQVSSQMKHAVRTGLLCGRHQDGGPNDDGAIEDADWTALLPAPIEAAYPELLPSAASTAGAAGSGAERSRLARARWFWTIRRVVVQIRAAKAESAVLSDFKANRTDKSVEEPWWGAQTRWSAVRLSAEDTSALTRVAKRKGVRVGSLLYSVAACALNTLELTHTPPGSRSEEPTSTVMGFPFSIRRFLAPAAAETHDPLLVPSSLGVKLSFNGIGLPPASLFSLNAWPSGATRQVLSLSGFECAQLWQTARQVQRQFNAIFHEPRFMHADGFLTALEREMRFRKNGVKDVFQVFKDDAPAGADERTPGLAKKNMQGPGSSLNFSMVGLLDTALPSRLEFVVPSADVAQAHQAVLEVRDDLLFGVRTRAGEAFGTSFTFRGQLNLELGHDTVVWDTNKVLDYLGLMKTILEALVAADEARWKEGKLEK</sequence>
<evidence type="ECO:0000313" key="2">
    <source>
        <dbReference type="Proteomes" id="UP000019462"/>
    </source>
</evidence>
<evidence type="ECO:0000313" key="1">
    <source>
        <dbReference type="EMBL" id="ETS61242.1"/>
    </source>
</evidence>
<dbReference type="InterPro" id="IPR052058">
    <property type="entry name" value="Alcohol_O-acetyltransferase"/>
</dbReference>
<gene>
    <name evidence="1" type="ORF">PaG_05204</name>
</gene>
<protein>
    <submittedName>
        <fullName evidence="1">Uncharacterized protein</fullName>
    </submittedName>
</protein>